<evidence type="ECO:0000256" key="5">
    <source>
        <dbReference type="ARBA" id="ARBA00022692"/>
    </source>
</evidence>
<dbReference type="OrthoDB" id="7626281at2"/>
<keyword evidence="4" id="KW-0633">Potassium transport</keyword>
<evidence type="ECO:0000256" key="9">
    <source>
        <dbReference type="ARBA" id="ARBA00023065"/>
    </source>
</evidence>
<keyword evidence="5 13" id="KW-0812">Transmembrane</keyword>
<keyword evidence="15" id="KW-1185">Reference proteome</keyword>
<evidence type="ECO:0000256" key="1">
    <source>
        <dbReference type="ARBA" id="ARBA00004141"/>
    </source>
</evidence>
<protein>
    <submittedName>
        <fullName evidence="14">Putative membrane protein</fullName>
    </submittedName>
</protein>
<accession>A0A561UP74</accession>
<dbReference type="GO" id="GO:0016020">
    <property type="term" value="C:membrane"/>
    <property type="evidence" value="ECO:0007669"/>
    <property type="project" value="UniProtKB-SubCell"/>
</dbReference>
<feature type="transmembrane region" description="Helical" evidence="13">
    <location>
        <begin position="108"/>
        <end position="125"/>
    </location>
</feature>
<evidence type="ECO:0000256" key="10">
    <source>
        <dbReference type="ARBA" id="ARBA00023136"/>
    </source>
</evidence>
<dbReference type="EMBL" id="VIWT01000001">
    <property type="protein sequence ID" value="TWG01144.1"/>
    <property type="molecule type" value="Genomic_DNA"/>
</dbReference>
<feature type="transmembrane region" description="Helical" evidence="13">
    <location>
        <begin position="137"/>
        <end position="161"/>
    </location>
</feature>
<feature type="transmembrane region" description="Helical" evidence="13">
    <location>
        <begin position="182"/>
        <end position="207"/>
    </location>
</feature>
<reference evidence="14 15" key="1">
    <citation type="submission" date="2019-06" db="EMBL/GenBank/DDBJ databases">
        <title>Sequencing the genomes of 1000 actinobacteria strains.</title>
        <authorList>
            <person name="Klenk H.-P."/>
        </authorList>
    </citation>
    <scope>NUCLEOTIDE SEQUENCE [LARGE SCALE GENOMIC DNA]</scope>
    <source>
        <strain evidence="14 15">DSM 44826</strain>
    </source>
</reference>
<organism evidence="14 15">
    <name type="scientific">Kitasatospora viridis</name>
    <dbReference type="NCBI Taxonomy" id="281105"/>
    <lineage>
        <taxon>Bacteria</taxon>
        <taxon>Bacillati</taxon>
        <taxon>Actinomycetota</taxon>
        <taxon>Actinomycetes</taxon>
        <taxon>Kitasatosporales</taxon>
        <taxon>Streptomycetaceae</taxon>
        <taxon>Kitasatospora</taxon>
    </lineage>
</organism>
<evidence type="ECO:0000256" key="13">
    <source>
        <dbReference type="SAM" id="Phobius"/>
    </source>
</evidence>
<evidence type="ECO:0000313" key="14">
    <source>
        <dbReference type="EMBL" id="TWG01144.1"/>
    </source>
</evidence>
<dbReference type="Pfam" id="PF06736">
    <property type="entry name" value="TMEM175"/>
    <property type="match status" value="1"/>
</dbReference>
<comment type="catalytic activity">
    <reaction evidence="12">
        <text>K(+)(in) = K(+)(out)</text>
        <dbReference type="Rhea" id="RHEA:29463"/>
        <dbReference type="ChEBI" id="CHEBI:29103"/>
    </reaction>
</comment>
<gene>
    <name evidence="14" type="ORF">FHX73_115031</name>
</gene>
<name>A0A561UP74_9ACTN</name>
<evidence type="ECO:0000256" key="7">
    <source>
        <dbReference type="ARBA" id="ARBA00022958"/>
    </source>
</evidence>
<feature type="transmembrane region" description="Helical" evidence="13">
    <location>
        <begin position="12"/>
        <end position="33"/>
    </location>
</feature>
<evidence type="ECO:0000256" key="11">
    <source>
        <dbReference type="ARBA" id="ARBA00023303"/>
    </source>
</evidence>
<keyword evidence="9" id="KW-0406">Ion transport</keyword>
<proteinExistence type="inferred from homology"/>
<keyword evidence="7" id="KW-0630">Potassium</keyword>
<evidence type="ECO:0000256" key="6">
    <source>
        <dbReference type="ARBA" id="ARBA00022826"/>
    </source>
</evidence>
<dbReference type="GO" id="GO:0015252">
    <property type="term" value="F:proton channel activity"/>
    <property type="evidence" value="ECO:0007669"/>
    <property type="project" value="InterPro"/>
</dbReference>
<evidence type="ECO:0000256" key="12">
    <source>
        <dbReference type="ARBA" id="ARBA00034430"/>
    </source>
</evidence>
<keyword evidence="11" id="KW-0407">Ion channel</keyword>
<evidence type="ECO:0000256" key="3">
    <source>
        <dbReference type="ARBA" id="ARBA00022448"/>
    </source>
</evidence>
<dbReference type="PANTHER" id="PTHR31462">
    <property type="entry name" value="ENDOSOMAL/LYSOSOMAL POTASSIUM CHANNEL TMEM175"/>
    <property type="match status" value="1"/>
</dbReference>
<keyword evidence="8 13" id="KW-1133">Transmembrane helix</keyword>
<keyword evidence="3" id="KW-0813">Transport</keyword>
<keyword evidence="10 13" id="KW-0472">Membrane</keyword>
<dbReference type="Proteomes" id="UP000317940">
    <property type="component" value="Unassembled WGS sequence"/>
</dbReference>
<evidence type="ECO:0000256" key="8">
    <source>
        <dbReference type="ARBA" id="ARBA00022989"/>
    </source>
</evidence>
<dbReference type="GO" id="GO:0005267">
    <property type="term" value="F:potassium channel activity"/>
    <property type="evidence" value="ECO:0007669"/>
    <property type="project" value="UniProtKB-KW"/>
</dbReference>
<sequence length="221" mass="24191">MPTTYHRIAGNSLERLAAISDGIFAVAMTLLVLDLHVPELGRLRSGEPLWAPGALHGEGQLLHALLPLAARLGVYLLGFLTLGMFWLGQQVQLSHFERSDRHLTWIHLAFLGGVCLMPFSTSLLAEYEAYRVALLVYWLHLLLLGLLLLASLRHAGAAGLIKDEAPEGLVAAARRRIVVPQLLYVAAVLLGAVSTYLSVALLVLLQLNSALAPRIRLLNWF</sequence>
<evidence type="ECO:0000313" key="15">
    <source>
        <dbReference type="Proteomes" id="UP000317940"/>
    </source>
</evidence>
<comment type="subcellular location">
    <subcellularLocation>
        <location evidence="1">Membrane</location>
        <topology evidence="1">Multi-pass membrane protein</topology>
    </subcellularLocation>
</comment>
<evidence type="ECO:0000256" key="2">
    <source>
        <dbReference type="ARBA" id="ARBA00006920"/>
    </source>
</evidence>
<dbReference type="RefSeq" id="WP_145907147.1">
    <property type="nucleotide sequence ID" value="NZ_BAAAMZ010000038.1"/>
</dbReference>
<evidence type="ECO:0000256" key="4">
    <source>
        <dbReference type="ARBA" id="ARBA00022538"/>
    </source>
</evidence>
<feature type="transmembrane region" description="Helical" evidence="13">
    <location>
        <begin position="68"/>
        <end position="87"/>
    </location>
</feature>
<comment type="similarity">
    <text evidence="2">Belongs to the TMEM175 family.</text>
</comment>
<dbReference type="AlphaFoldDB" id="A0A561UP74"/>
<keyword evidence="6" id="KW-0631">Potassium channel</keyword>
<comment type="caution">
    <text evidence="14">The sequence shown here is derived from an EMBL/GenBank/DDBJ whole genome shotgun (WGS) entry which is preliminary data.</text>
</comment>
<dbReference type="PANTHER" id="PTHR31462:SF5">
    <property type="entry name" value="ENDOSOMAL_LYSOSOMAL PROTON CHANNEL TMEM175"/>
    <property type="match status" value="1"/>
</dbReference>
<dbReference type="InterPro" id="IPR010617">
    <property type="entry name" value="TMEM175-like"/>
</dbReference>